<protein>
    <submittedName>
        <fullName evidence="1">Thioredoxin family protein</fullName>
    </submittedName>
</protein>
<gene>
    <name evidence="1" type="ORF">DL796_00585</name>
</gene>
<proteinExistence type="predicted"/>
<evidence type="ECO:0000313" key="2">
    <source>
        <dbReference type="Proteomes" id="UP000247689"/>
    </source>
</evidence>
<accession>A0A318D406</accession>
<dbReference type="Proteomes" id="UP000247689">
    <property type="component" value="Unassembled WGS sequence"/>
</dbReference>
<reference evidence="1 2" key="1">
    <citation type="submission" date="2018-05" db="EMBL/GenBank/DDBJ databases">
        <title>Kangiella spongicola genome sequence.</title>
        <authorList>
            <person name="Maclea K.S."/>
            <person name="Goen A.E."/>
            <person name="Kelley C."/>
            <person name="Underriner A."/>
            <person name="Silverwood T."/>
            <person name="Trachtenberg A.M."/>
        </authorList>
    </citation>
    <scope>NUCLEOTIDE SEQUENCE [LARGE SCALE GENOMIC DNA]</scope>
    <source>
        <strain evidence="1 2">ATCC BAA-2076</strain>
    </source>
</reference>
<dbReference type="InterPro" id="IPR036249">
    <property type="entry name" value="Thioredoxin-like_sf"/>
</dbReference>
<keyword evidence="2" id="KW-1185">Reference proteome</keyword>
<dbReference type="RefSeq" id="WP_110198963.1">
    <property type="nucleotide sequence ID" value="NZ_QICH01000001.1"/>
</dbReference>
<dbReference type="Gene3D" id="3.40.30.10">
    <property type="entry name" value="Glutaredoxin"/>
    <property type="match status" value="1"/>
</dbReference>
<sequence>MPNREEIILYTTFGCHLCEQVEAMIFALNEKKNLTKTHEVIAFDIIDDEKILEEYRTTIPVLKNRTTNEKLFWPFTFEELEKWFYRS</sequence>
<dbReference type="EMBL" id="QICH01000001">
    <property type="protein sequence ID" value="PXF63681.1"/>
    <property type="molecule type" value="Genomic_DNA"/>
</dbReference>
<dbReference type="SUPFAM" id="SSF52833">
    <property type="entry name" value="Thioredoxin-like"/>
    <property type="match status" value="1"/>
</dbReference>
<organism evidence="1 2">
    <name type="scientific">Kangiella spongicola</name>
    <dbReference type="NCBI Taxonomy" id="796379"/>
    <lineage>
        <taxon>Bacteria</taxon>
        <taxon>Pseudomonadati</taxon>
        <taxon>Pseudomonadota</taxon>
        <taxon>Gammaproteobacteria</taxon>
        <taxon>Kangiellales</taxon>
        <taxon>Kangiellaceae</taxon>
        <taxon>Kangiella</taxon>
    </lineage>
</organism>
<comment type="caution">
    <text evidence="1">The sequence shown here is derived from an EMBL/GenBank/DDBJ whole genome shotgun (WGS) entry which is preliminary data.</text>
</comment>
<dbReference type="InterPro" id="IPR008554">
    <property type="entry name" value="Glutaredoxin-like"/>
</dbReference>
<dbReference type="OrthoDB" id="8537427at2"/>
<dbReference type="AlphaFoldDB" id="A0A318D406"/>
<evidence type="ECO:0000313" key="1">
    <source>
        <dbReference type="EMBL" id="PXF63681.1"/>
    </source>
</evidence>
<name>A0A318D406_9GAMM</name>
<dbReference type="Pfam" id="PF05768">
    <property type="entry name" value="Glrx-like"/>
    <property type="match status" value="1"/>
</dbReference>